<accession>A0A9J7IM82</accession>
<feature type="compositionally biased region" description="Polar residues" evidence="1">
    <location>
        <begin position="87"/>
        <end position="98"/>
    </location>
</feature>
<dbReference type="OrthoDB" id="7458329at2759"/>
<feature type="compositionally biased region" description="Low complexity" evidence="1">
    <location>
        <begin position="113"/>
        <end position="124"/>
    </location>
</feature>
<gene>
    <name evidence="4" type="primary">LOC111349307</name>
</gene>
<protein>
    <submittedName>
        <fullName evidence="4">Uncharacterized protein LOC111349307</fullName>
    </submittedName>
</protein>
<sequence length="170" mass="19378">MKIPIIIALVVALFNELHCAPVRDDEGYYKEGHSLNRWGRHYGGGFNLGIHGGVKDGLASLGTTNNFDFNADGYDGTDRRDVYYTINAQPAPSNSGNRYNPGYSSPYGEYTPQYGQQFSQQYSQNRPGFEPQYEAQYPQRAPPRRRAGSRRPPTDSQRYQRREEEEEEEA</sequence>
<keyword evidence="3" id="KW-1185">Reference proteome</keyword>
<proteinExistence type="predicted"/>
<keyword evidence="2" id="KW-0732">Signal</keyword>
<evidence type="ECO:0000256" key="2">
    <source>
        <dbReference type="SAM" id="SignalP"/>
    </source>
</evidence>
<organism evidence="3 4">
    <name type="scientific">Spodoptera litura</name>
    <name type="common">Asian cotton leafworm</name>
    <dbReference type="NCBI Taxonomy" id="69820"/>
    <lineage>
        <taxon>Eukaryota</taxon>
        <taxon>Metazoa</taxon>
        <taxon>Ecdysozoa</taxon>
        <taxon>Arthropoda</taxon>
        <taxon>Hexapoda</taxon>
        <taxon>Insecta</taxon>
        <taxon>Pterygota</taxon>
        <taxon>Neoptera</taxon>
        <taxon>Endopterygota</taxon>
        <taxon>Lepidoptera</taxon>
        <taxon>Glossata</taxon>
        <taxon>Ditrysia</taxon>
        <taxon>Noctuoidea</taxon>
        <taxon>Noctuidae</taxon>
        <taxon>Amphipyrinae</taxon>
        <taxon>Spodoptera</taxon>
    </lineage>
</organism>
<dbReference type="KEGG" id="sliu:111349307"/>
<evidence type="ECO:0000256" key="1">
    <source>
        <dbReference type="SAM" id="MobiDB-lite"/>
    </source>
</evidence>
<dbReference type="Proteomes" id="UP000301870">
    <property type="component" value="Chromosome 1"/>
</dbReference>
<feature type="chain" id="PRO_5039943632" evidence="2">
    <location>
        <begin position="20"/>
        <end position="170"/>
    </location>
</feature>
<reference evidence="4" key="1">
    <citation type="submission" date="2025-08" db="UniProtKB">
        <authorList>
            <consortium name="RefSeq"/>
        </authorList>
    </citation>
    <scope>IDENTIFICATION</scope>
    <source>
        <strain evidence="4">Ishihara</strain>
        <tissue evidence="4">Whole body</tissue>
    </source>
</reference>
<evidence type="ECO:0000313" key="4">
    <source>
        <dbReference type="RefSeq" id="XP_022816155.1"/>
    </source>
</evidence>
<name>A0A9J7IM82_SPOLT</name>
<dbReference type="RefSeq" id="XP_022816155.1">
    <property type="nucleotide sequence ID" value="XM_022960387.1"/>
</dbReference>
<dbReference type="AlphaFoldDB" id="A0A9J7IM82"/>
<feature type="signal peptide" evidence="2">
    <location>
        <begin position="1"/>
        <end position="19"/>
    </location>
</feature>
<dbReference type="GeneID" id="111349307"/>
<evidence type="ECO:0000313" key="3">
    <source>
        <dbReference type="Proteomes" id="UP000301870"/>
    </source>
</evidence>
<feature type="region of interest" description="Disordered" evidence="1">
    <location>
        <begin position="87"/>
        <end position="170"/>
    </location>
</feature>